<evidence type="ECO:0000313" key="3">
    <source>
        <dbReference type="EMBL" id="KGQ03607.1"/>
    </source>
</evidence>
<name>A0A0A2VB90_BEABA</name>
<dbReference type="InterPro" id="IPR003817">
    <property type="entry name" value="PS_Dcarbxylase"/>
</dbReference>
<accession>A0A0A2VB90</accession>
<dbReference type="STRING" id="1245745.A0A0A2VB90"/>
<keyword evidence="2" id="KW-0456">Lyase</keyword>
<dbReference type="PANTHER" id="PTHR10067:SF13">
    <property type="entry name" value="PHOSPHATIDYLSERINE DECARBOXYLASE"/>
    <property type="match status" value="1"/>
</dbReference>
<dbReference type="GO" id="GO:0008654">
    <property type="term" value="P:phospholipid biosynthetic process"/>
    <property type="evidence" value="ECO:0007669"/>
    <property type="project" value="InterPro"/>
</dbReference>
<evidence type="ECO:0000256" key="1">
    <source>
        <dbReference type="ARBA" id="ARBA00022793"/>
    </source>
</evidence>
<proteinExistence type="predicted"/>
<dbReference type="Pfam" id="PF02666">
    <property type="entry name" value="PS_Dcarbxylase"/>
    <property type="match status" value="1"/>
</dbReference>
<gene>
    <name evidence="3" type="ORF">BBAD15_g11148</name>
</gene>
<dbReference type="PANTHER" id="PTHR10067">
    <property type="entry name" value="PHOSPHATIDYLSERINE DECARBOXYLASE"/>
    <property type="match status" value="1"/>
</dbReference>
<reference evidence="3 4" key="1">
    <citation type="submission" date="2012-10" db="EMBL/GenBank/DDBJ databases">
        <title>Genome sequencing and analysis of entomopathogenic fungi Beauveria bassiana D1-5.</title>
        <authorList>
            <person name="Li Q."/>
            <person name="Wang L."/>
            <person name="Zhang Z."/>
            <person name="Wang Q."/>
            <person name="Ren J."/>
            <person name="Wang M."/>
            <person name="Xu W."/>
            <person name="Wang J."/>
            <person name="Lu Y."/>
            <person name="Du Q."/>
            <person name="Sun Z."/>
        </authorList>
    </citation>
    <scope>NUCLEOTIDE SEQUENCE [LARGE SCALE GENOMIC DNA]</scope>
    <source>
        <strain evidence="3 4">D1-5</strain>
    </source>
</reference>
<dbReference type="AlphaFoldDB" id="A0A0A2VB90"/>
<dbReference type="eggNOG" id="KOG2419">
    <property type="taxonomic scope" value="Eukaryota"/>
</dbReference>
<evidence type="ECO:0000313" key="4">
    <source>
        <dbReference type="Proteomes" id="UP000030106"/>
    </source>
</evidence>
<dbReference type="Proteomes" id="UP000030106">
    <property type="component" value="Unassembled WGS sequence"/>
</dbReference>
<dbReference type="EMBL" id="ANFO01001192">
    <property type="protein sequence ID" value="KGQ03607.1"/>
    <property type="molecule type" value="Genomic_DNA"/>
</dbReference>
<evidence type="ECO:0000256" key="2">
    <source>
        <dbReference type="ARBA" id="ARBA00023239"/>
    </source>
</evidence>
<sequence length="398" mass="43848">MSSHLTTNIAPPSANTERFSPIITLLTGYLNAVCPGELDKAVKTARNKFPHLTQQLKITDEASFLSFANTLLKWTPTETQDGTYIYNIFCIFYFVFDQGKLGDLQTPIRPDQVGKDLTCLSSWIVVYSQLVGQFMDTPESITPKSLETFKNAPRYSYDDAVVPPGGWRTFNDFFARKLKPGKRPIDSQGNDKVVVYPADCTYDNSIERQSIVTVGGDDSVTIKGLSWTISSLLEGSANAQDFQGGVWMHAYLNTYNYHRQHAPVSGTVIVARNIQGTAYLEVDVDGNPVRHLEGPHMPDSPGYQFLQTRGVVVIDNPVLGKVAVLPIGMAMISSVKLEVNVGDQVKKGDEISYFQFGGSDIICVFQKKAGLTPDNFKKSPSEEGITYSKMGSVLAKCP</sequence>
<organism evidence="3 4">
    <name type="scientific">Beauveria bassiana D1-5</name>
    <dbReference type="NCBI Taxonomy" id="1245745"/>
    <lineage>
        <taxon>Eukaryota</taxon>
        <taxon>Fungi</taxon>
        <taxon>Dikarya</taxon>
        <taxon>Ascomycota</taxon>
        <taxon>Pezizomycotina</taxon>
        <taxon>Sordariomycetes</taxon>
        <taxon>Hypocreomycetidae</taxon>
        <taxon>Hypocreales</taxon>
        <taxon>Cordycipitaceae</taxon>
        <taxon>Beauveria</taxon>
    </lineage>
</organism>
<dbReference type="HOGENOM" id="CLU_043148_1_1_1"/>
<dbReference type="OrthoDB" id="5973539at2759"/>
<comment type="caution">
    <text evidence="3">The sequence shown here is derived from an EMBL/GenBank/DDBJ whole genome shotgun (WGS) entry which is preliminary data.</text>
</comment>
<keyword evidence="1" id="KW-0210">Decarboxylase</keyword>
<dbReference type="GO" id="GO:0004609">
    <property type="term" value="F:phosphatidylserine decarboxylase activity"/>
    <property type="evidence" value="ECO:0007669"/>
    <property type="project" value="InterPro"/>
</dbReference>
<protein>
    <submittedName>
        <fullName evidence="3">C2 domain-containing protein C31G5.15</fullName>
    </submittedName>
</protein>